<comment type="caution">
    <text evidence="1">The sequence shown here is derived from an EMBL/GenBank/DDBJ whole genome shotgun (WGS) entry which is preliminary data.</text>
</comment>
<dbReference type="AlphaFoldDB" id="A0A8K0K920"/>
<evidence type="ECO:0000313" key="1">
    <source>
        <dbReference type="EMBL" id="KAG8230754.1"/>
    </source>
</evidence>
<reference evidence="1" key="1">
    <citation type="submission" date="2013-04" db="EMBL/GenBank/DDBJ databases">
        <authorList>
            <person name="Qu J."/>
            <person name="Murali S.C."/>
            <person name="Bandaranaike D."/>
            <person name="Bellair M."/>
            <person name="Blankenburg K."/>
            <person name="Chao H."/>
            <person name="Dinh H."/>
            <person name="Doddapaneni H."/>
            <person name="Downs B."/>
            <person name="Dugan-Rocha S."/>
            <person name="Elkadiri S."/>
            <person name="Gnanaolivu R.D."/>
            <person name="Hernandez B."/>
            <person name="Javaid M."/>
            <person name="Jayaseelan J.C."/>
            <person name="Lee S."/>
            <person name="Li M."/>
            <person name="Ming W."/>
            <person name="Munidasa M."/>
            <person name="Muniz J."/>
            <person name="Nguyen L."/>
            <person name="Ongeri F."/>
            <person name="Osuji N."/>
            <person name="Pu L.-L."/>
            <person name="Puazo M."/>
            <person name="Qu C."/>
            <person name="Quiroz J."/>
            <person name="Raj R."/>
            <person name="Weissenberger G."/>
            <person name="Xin Y."/>
            <person name="Zou X."/>
            <person name="Han Y."/>
            <person name="Richards S."/>
            <person name="Worley K."/>
            <person name="Muzny D."/>
            <person name="Gibbs R."/>
        </authorList>
    </citation>
    <scope>NUCLEOTIDE SEQUENCE</scope>
    <source>
        <strain evidence="1">Sampled in the wild</strain>
    </source>
</reference>
<sequence>MVKTLSGDATMNKGFLEINSYMEEANTLSPDDFILEEARSIADELLKNVVNATPQIKLMESTPETPSERQPMRNMVSSTPIIRKPLSSLKLTRRNSIRMKKLSREVASTPGSIRALKFEVLQDEEDSVKISAPTRKALTPSPLLIVGCSNSSPIIKTPLKSLNKTWHYPTTSSIKGSNGCANDNTAQILKMGSRSNSTMCIPITSMVESGCHPPEETASTYKA</sequence>
<evidence type="ECO:0000313" key="2">
    <source>
        <dbReference type="Proteomes" id="UP000792457"/>
    </source>
</evidence>
<name>A0A8K0K920_LADFU</name>
<protein>
    <submittedName>
        <fullName evidence="1">Uncharacterized protein</fullName>
    </submittedName>
</protein>
<proteinExistence type="predicted"/>
<keyword evidence="2" id="KW-1185">Reference proteome</keyword>
<organism evidence="1 2">
    <name type="scientific">Ladona fulva</name>
    <name type="common">Scarce chaser dragonfly</name>
    <name type="synonym">Libellula fulva</name>
    <dbReference type="NCBI Taxonomy" id="123851"/>
    <lineage>
        <taxon>Eukaryota</taxon>
        <taxon>Metazoa</taxon>
        <taxon>Ecdysozoa</taxon>
        <taxon>Arthropoda</taxon>
        <taxon>Hexapoda</taxon>
        <taxon>Insecta</taxon>
        <taxon>Pterygota</taxon>
        <taxon>Palaeoptera</taxon>
        <taxon>Odonata</taxon>
        <taxon>Epiprocta</taxon>
        <taxon>Anisoptera</taxon>
        <taxon>Libelluloidea</taxon>
        <taxon>Libellulidae</taxon>
        <taxon>Ladona</taxon>
    </lineage>
</organism>
<gene>
    <name evidence="1" type="ORF">J437_LFUL009814</name>
</gene>
<dbReference type="Proteomes" id="UP000792457">
    <property type="component" value="Unassembled WGS sequence"/>
</dbReference>
<accession>A0A8K0K920</accession>
<dbReference type="EMBL" id="KZ308509">
    <property type="protein sequence ID" value="KAG8230754.1"/>
    <property type="molecule type" value="Genomic_DNA"/>
</dbReference>
<reference evidence="1" key="2">
    <citation type="submission" date="2017-10" db="EMBL/GenBank/DDBJ databases">
        <title>Ladona fulva Genome sequencing and assembly.</title>
        <authorList>
            <person name="Murali S."/>
            <person name="Richards S."/>
            <person name="Bandaranaike D."/>
            <person name="Bellair M."/>
            <person name="Blankenburg K."/>
            <person name="Chao H."/>
            <person name="Dinh H."/>
            <person name="Doddapaneni H."/>
            <person name="Dugan-Rocha S."/>
            <person name="Elkadiri S."/>
            <person name="Gnanaolivu R."/>
            <person name="Hernandez B."/>
            <person name="Skinner E."/>
            <person name="Javaid M."/>
            <person name="Lee S."/>
            <person name="Li M."/>
            <person name="Ming W."/>
            <person name="Munidasa M."/>
            <person name="Muniz J."/>
            <person name="Nguyen L."/>
            <person name="Hughes D."/>
            <person name="Osuji N."/>
            <person name="Pu L.-L."/>
            <person name="Puazo M."/>
            <person name="Qu C."/>
            <person name="Quiroz J."/>
            <person name="Raj R."/>
            <person name="Weissenberger G."/>
            <person name="Xin Y."/>
            <person name="Zou X."/>
            <person name="Han Y."/>
            <person name="Worley K."/>
            <person name="Muzny D."/>
            <person name="Gibbs R."/>
        </authorList>
    </citation>
    <scope>NUCLEOTIDE SEQUENCE</scope>
    <source>
        <strain evidence="1">Sampled in the wild</strain>
    </source>
</reference>